<sequence length="147" mass="16808">MKLKYFAMASLIGLGGCDQIGQKALNAIPDPSAEQTVVAQAAYDQLREGNFEKLYTYFEPELKAKFEQNEKELRKFARGIPKQDYSRKNIVAKHIEKSTEKPSLYTVTYEYGYTNKNLVQYDVSFDKPAGSNKIRDFNISVFGEKNK</sequence>
<protein>
    <submittedName>
        <fullName evidence="1">DUF3887 domain-containing protein</fullName>
    </submittedName>
</protein>
<proteinExistence type="predicted"/>
<dbReference type="PROSITE" id="PS51257">
    <property type="entry name" value="PROKAR_LIPOPROTEIN"/>
    <property type="match status" value="1"/>
</dbReference>
<dbReference type="Proteomes" id="UP000191160">
    <property type="component" value="Unassembled WGS sequence"/>
</dbReference>
<dbReference type="EMBL" id="MVKX01000005">
    <property type="protein sequence ID" value="OOV82722.1"/>
    <property type="molecule type" value="Genomic_DNA"/>
</dbReference>
<dbReference type="RefSeq" id="WP_078190400.1">
    <property type="nucleotide sequence ID" value="NZ_JAMCOZ010000003.1"/>
</dbReference>
<keyword evidence="2" id="KW-1185">Reference proteome</keyword>
<comment type="caution">
    <text evidence="1">The sequence shown here is derived from an EMBL/GenBank/DDBJ whole genome shotgun (WGS) entry which is preliminary data.</text>
</comment>
<evidence type="ECO:0000313" key="2">
    <source>
        <dbReference type="Proteomes" id="UP000191160"/>
    </source>
</evidence>
<organism evidence="1 2">
    <name type="scientific">Acinetobacter amyesii</name>
    <dbReference type="NCBI Taxonomy" id="2942470"/>
    <lineage>
        <taxon>Bacteria</taxon>
        <taxon>Pseudomonadati</taxon>
        <taxon>Pseudomonadota</taxon>
        <taxon>Gammaproteobacteria</taxon>
        <taxon>Moraxellales</taxon>
        <taxon>Moraxellaceae</taxon>
        <taxon>Acinetobacter</taxon>
    </lineage>
</organism>
<reference evidence="1 2" key="1">
    <citation type="submission" date="2017-02" db="EMBL/GenBank/DDBJ databases">
        <title>Acinetobacter sp. ANC 4945, whole genome shotgun sequencing project.</title>
        <authorList>
            <person name="Radolfova-Krizova L."/>
            <person name="Al Atrouni A."/>
            <person name="Nemec A."/>
        </authorList>
    </citation>
    <scope>NUCLEOTIDE SEQUENCE [LARGE SCALE GENOMIC DNA]</scope>
    <source>
        <strain evidence="1 2">ANC 4945</strain>
    </source>
</reference>
<accession>A0A1T1GYL8</accession>
<dbReference type="Gene3D" id="3.10.450.590">
    <property type="match status" value="1"/>
</dbReference>
<dbReference type="AlphaFoldDB" id="A0A1T1GYL8"/>
<gene>
    <name evidence="1" type="ORF">B1202_09730</name>
</gene>
<name>A0A1T1GYL8_9GAMM</name>
<evidence type="ECO:0000313" key="1">
    <source>
        <dbReference type="EMBL" id="OOV82722.1"/>
    </source>
</evidence>